<proteinExistence type="predicted"/>
<name>A0A1E7LIU0_9ACTN</name>
<comment type="caution">
    <text evidence="1">The sequence shown here is derived from an EMBL/GenBank/DDBJ whole genome shotgun (WGS) entry which is preliminary data.</text>
</comment>
<dbReference type="EMBL" id="LJGZ01000105">
    <property type="protein sequence ID" value="OEV16074.1"/>
    <property type="molecule type" value="Genomic_DNA"/>
</dbReference>
<dbReference type="RefSeq" id="WP_070204289.1">
    <property type="nucleotide sequence ID" value="NZ_LJGZ01000105.1"/>
</dbReference>
<dbReference type="AlphaFoldDB" id="A0A1E7LIU0"/>
<dbReference type="Proteomes" id="UP000175971">
    <property type="component" value="Unassembled WGS sequence"/>
</dbReference>
<accession>A0A1E7LIU0</accession>
<gene>
    <name evidence="1" type="ORF">AN221_35400</name>
</gene>
<keyword evidence="2" id="KW-1185">Reference proteome</keyword>
<evidence type="ECO:0000313" key="1">
    <source>
        <dbReference type="EMBL" id="OEV16074.1"/>
    </source>
</evidence>
<evidence type="ECO:0000313" key="2">
    <source>
        <dbReference type="Proteomes" id="UP000175971"/>
    </source>
</evidence>
<organism evidence="1 2">
    <name type="scientific">Streptomyces nanshensis</name>
    <dbReference type="NCBI Taxonomy" id="518642"/>
    <lineage>
        <taxon>Bacteria</taxon>
        <taxon>Bacillati</taxon>
        <taxon>Actinomycetota</taxon>
        <taxon>Actinomycetes</taxon>
        <taxon>Kitasatosporales</taxon>
        <taxon>Streptomycetaceae</taxon>
        <taxon>Streptomyces</taxon>
    </lineage>
</organism>
<dbReference type="OrthoDB" id="3481194at2"/>
<reference evidence="1 2" key="1">
    <citation type="journal article" date="2016" name="Front. Microbiol.">
        <title>Comparative Genomics Analysis of Streptomyces Species Reveals Their Adaptation to the Marine Environment and Their Diversity at the Genomic Level.</title>
        <authorList>
            <person name="Tian X."/>
            <person name="Zhang Z."/>
            <person name="Yang T."/>
            <person name="Chen M."/>
            <person name="Li J."/>
            <person name="Chen F."/>
            <person name="Yang J."/>
            <person name="Li W."/>
            <person name="Zhang B."/>
            <person name="Zhang Z."/>
            <person name="Wu J."/>
            <person name="Zhang C."/>
            <person name="Long L."/>
            <person name="Xiao J."/>
        </authorList>
    </citation>
    <scope>NUCLEOTIDE SEQUENCE [LARGE SCALE GENOMIC DNA]</scope>
    <source>
        <strain evidence="1 2">SCSIO M10372</strain>
    </source>
</reference>
<dbReference type="PATRIC" id="fig|518642.7.peg.4273"/>
<sequence>MTGTTRHDHGVPYVDEDLGEVDVALFSQQPAPGGEGVVVAGTCPRCHGATRTLFPWGRPGVGTKGALSLLFGRGATQKAEDVPEPLLAEVHFCECGHAHPHGPPDTSFTGCGAFWRLRR</sequence>
<protein>
    <submittedName>
        <fullName evidence="1">Uncharacterized protein</fullName>
    </submittedName>
</protein>